<evidence type="ECO:0000313" key="1">
    <source>
        <dbReference type="EMBL" id="GIX93112.1"/>
    </source>
</evidence>
<sequence>MISGVKDRGTQPVARSEAARWLRPVRGVSGVLAEGIHLSSVPGSIQLMLGLDTTPYSRCVSGCFRALLGLEMGSQITRGDWISEANILVAKLLYYSVYACLILTLVECRPS</sequence>
<organism evidence="1 2">
    <name type="scientific">Caerostris extrusa</name>
    <name type="common">Bark spider</name>
    <name type="synonym">Caerostris bankana</name>
    <dbReference type="NCBI Taxonomy" id="172846"/>
    <lineage>
        <taxon>Eukaryota</taxon>
        <taxon>Metazoa</taxon>
        <taxon>Ecdysozoa</taxon>
        <taxon>Arthropoda</taxon>
        <taxon>Chelicerata</taxon>
        <taxon>Arachnida</taxon>
        <taxon>Araneae</taxon>
        <taxon>Araneomorphae</taxon>
        <taxon>Entelegynae</taxon>
        <taxon>Araneoidea</taxon>
        <taxon>Araneidae</taxon>
        <taxon>Caerostris</taxon>
    </lineage>
</organism>
<reference evidence="1 2" key="1">
    <citation type="submission" date="2021-06" db="EMBL/GenBank/DDBJ databases">
        <title>Caerostris extrusa draft genome.</title>
        <authorList>
            <person name="Kono N."/>
            <person name="Arakawa K."/>
        </authorList>
    </citation>
    <scope>NUCLEOTIDE SEQUENCE [LARGE SCALE GENOMIC DNA]</scope>
</reference>
<keyword evidence="2" id="KW-1185">Reference proteome</keyword>
<proteinExistence type="predicted"/>
<dbReference type="EMBL" id="BPLR01004195">
    <property type="protein sequence ID" value="GIX93112.1"/>
    <property type="molecule type" value="Genomic_DNA"/>
</dbReference>
<comment type="caution">
    <text evidence="1">The sequence shown here is derived from an EMBL/GenBank/DDBJ whole genome shotgun (WGS) entry which is preliminary data.</text>
</comment>
<name>A0AAV4P7A8_CAEEX</name>
<evidence type="ECO:0000313" key="2">
    <source>
        <dbReference type="Proteomes" id="UP001054945"/>
    </source>
</evidence>
<gene>
    <name evidence="1" type="ORF">CEXT_150811</name>
</gene>
<protein>
    <submittedName>
        <fullName evidence="1">Uncharacterized protein</fullName>
    </submittedName>
</protein>
<dbReference type="AlphaFoldDB" id="A0AAV4P7A8"/>
<accession>A0AAV4P7A8</accession>
<dbReference type="Proteomes" id="UP001054945">
    <property type="component" value="Unassembled WGS sequence"/>
</dbReference>